<proteinExistence type="predicted"/>
<keyword evidence="2" id="KW-1185">Reference proteome</keyword>
<sequence length="209" mass="23245">MLSDSMSDAIIVAFLNDVRPVVTTFNELVASSVSMRDPMAWLEAVAAVLTAAKLWSLEASLWACAVRYVETIAETTQAATHGLDCEKLMTLVDDAERRYARETTRRGAERRWEEDLSLWTLTPLREAPAKRFKRSLQAESTSPVFERKFRSLLSGALSHRARLNCKKPAIVTTRAPTAKRSLTPDTSCILPTSDDALNLFACSESHRIG</sequence>
<accession>A0AAD2JW96</accession>
<dbReference type="AlphaFoldDB" id="A0AAD2JW96"/>
<comment type="caution">
    <text evidence="1">The sequence shown here is derived from an EMBL/GenBank/DDBJ whole genome shotgun (WGS) entry which is preliminary data.</text>
</comment>
<dbReference type="EMBL" id="CAVNYO010000086">
    <property type="protein sequence ID" value="CAK5265362.1"/>
    <property type="molecule type" value="Genomic_DNA"/>
</dbReference>
<protein>
    <submittedName>
        <fullName evidence="1">Uncharacterized protein</fullName>
    </submittedName>
</protein>
<evidence type="ECO:0000313" key="1">
    <source>
        <dbReference type="EMBL" id="CAK5265362.1"/>
    </source>
</evidence>
<name>A0AAD2JW96_9AGAR</name>
<evidence type="ECO:0000313" key="2">
    <source>
        <dbReference type="Proteomes" id="UP001295794"/>
    </source>
</evidence>
<gene>
    <name evidence="1" type="ORF">MYCIT1_LOCUS6287</name>
</gene>
<dbReference type="Proteomes" id="UP001295794">
    <property type="component" value="Unassembled WGS sequence"/>
</dbReference>
<organism evidence="1 2">
    <name type="scientific">Mycena citricolor</name>
    <dbReference type="NCBI Taxonomy" id="2018698"/>
    <lineage>
        <taxon>Eukaryota</taxon>
        <taxon>Fungi</taxon>
        <taxon>Dikarya</taxon>
        <taxon>Basidiomycota</taxon>
        <taxon>Agaricomycotina</taxon>
        <taxon>Agaricomycetes</taxon>
        <taxon>Agaricomycetidae</taxon>
        <taxon>Agaricales</taxon>
        <taxon>Marasmiineae</taxon>
        <taxon>Mycenaceae</taxon>
        <taxon>Mycena</taxon>
    </lineage>
</organism>
<reference evidence="1" key="1">
    <citation type="submission" date="2023-11" db="EMBL/GenBank/DDBJ databases">
        <authorList>
            <person name="De Vega J J."/>
            <person name="De Vega J J."/>
        </authorList>
    </citation>
    <scope>NUCLEOTIDE SEQUENCE</scope>
</reference>